<accession>A0A6G9AKY5</accession>
<keyword evidence="2" id="KW-1185">Reference proteome</keyword>
<dbReference type="RefSeq" id="WP_167207626.1">
    <property type="nucleotide sequence ID" value="NZ_CP050063.1"/>
</dbReference>
<dbReference type="KEGG" id="spib:G8759_10290"/>
<gene>
    <name evidence="1" type="ORF">G8759_10290</name>
</gene>
<evidence type="ECO:0008006" key="3">
    <source>
        <dbReference type="Google" id="ProtNLM"/>
    </source>
</evidence>
<reference evidence="1 2" key="1">
    <citation type="submission" date="2020-03" db="EMBL/GenBank/DDBJ databases">
        <authorList>
            <person name="Kim M.K."/>
        </authorList>
    </citation>
    <scope>NUCLEOTIDE SEQUENCE [LARGE SCALE GENOMIC DNA]</scope>
    <source>
        <strain evidence="1 2">BT328</strain>
    </source>
</reference>
<evidence type="ECO:0000313" key="1">
    <source>
        <dbReference type="EMBL" id="QIP12986.1"/>
    </source>
</evidence>
<protein>
    <recommendedName>
        <fullName evidence="3">XRE family transcriptional regulator</fullName>
    </recommendedName>
</protein>
<proteinExistence type="predicted"/>
<organism evidence="1 2">
    <name type="scientific">Spirosoma aureum</name>
    <dbReference type="NCBI Taxonomy" id="2692134"/>
    <lineage>
        <taxon>Bacteria</taxon>
        <taxon>Pseudomonadati</taxon>
        <taxon>Bacteroidota</taxon>
        <taxon>Cytophagia</taxon>
        <taxon>Cytophagales</taxon>
        <taxon>Cytophagaceae</taxon>
        <taxon>Spirosoma</taxon>
    </lineage>
</organism>
<dbReference type="Proteomes" id="UP000501802">
    <property type="component" value="Chromosome"/>
</dbReference>
<evidence type="ECO:0000313" key="2">
    <source>
        <dbReference type="Proteomes" id="UP000501802"/>
    </source>
</evidence>
<name>A0A6G9AKY5_9BACT</name>
<dbReference type="AlphaFoldDB" id="A0A6G9AKY5"/>
<sequence>MLGTKSTTTLSVAIHDYEQRSNLKFTPDEKFYDRIGINRIRFWQLVKGKKRMFTDEAQALANYFGITVTDLL</sequence>
<dbReference type="EMBL" id="CP050063">
    <property type="protein sequence ID" value="QIP12986.1"/>
    <property type="molecule type" value="Genomic_DNA"/>
</dbReference>